<dbReference type="CDD" id="cd00067">
    <property type="entry name" value="GAL4"/>
    <property type="match status" value="1"/>
</dbReference>
<dbReference type="EMBL" id="JAGPUO010000031">
    <property type="protein sequence ID" value="KAG5655262.1"/>
    <property type="molecule type" value="Genomic_DNA"/>
</dbReference>
<evidence type="ECO:0000259" key="4">
    <source>
        <dbReference type="PROSITE" id="PS50048"/>
    </source>
</evidence>
<keyword evidence="6" id="KW-1185">Reference proteome</keyword>
<dbReference type="InterPro" id="IPR001138">
    <property type="entry name" value="Zn2Cys6_DnaBD"/>
</dbReference>
<dbReference type="GO" id="GO:0000976">
    <property type="term" value="F:transcription cis-regulatory region binding"/>
    <property type="evidence" value="ECO:0007669"/>
    <property type="project" value="TreeGrafter"/>
</dbReference>
<feature type="region of interest" description="Disordered" evidence="3">
    <location>
        <begin position="149"/>
        <end position="168"/>
    </location>
</feature>
<dbReference type="SUPFAM" id="SSF57701">
    <property type="entry name" value="Zn2/Cys6 DNA-binding domain"/>
    <property type="match status" value="1"/>
</dbReference>
<accession>A0A9P7GR36</accession>
<protein>
    <recommendedName>
        <fullName evidence="4">Zn(2)-C6 fungal-type domain-containing protein</fullName>
    </recommendedName>
</protein>
<dbReference type="InterPro" id="IPR021858">
    <property type="entry name" value="Fun_TF"/>
</dbReference>
<dbReference type="Pfam" id="PF11951">
    <property type="entry name" value="Fungal_trans_2"/>
    <property type="match status" value="1"/>
</dbReference>
<dbReference type="GO" id="GO:0005634">
    <property type="term" value="C:nucleus"/>
    <property type="evidence" value="ECO:0007669"/>
    <property type="project" value="UniProtKB-SubCell"/>
</dbReference>
<dbReference type="Pfam" id="PF00172">
    <property type="entry name" value="Zn_clus"/>
    <property type="match status" value="1"/>
</dbReference>
<evidence type="ECO:0000256" key="1">
    <source>
        <dbReference type="ARBA" id="ARBA00004123"/>
    </source>
</evidence>
<organism evidence="5 6">
    <name type="scientific">Fusarium avenaceum</name>
    <dbReference type="NCBI Taxonomy" id="40199"/>
    <lineage>
        <taxon>Eukaryota</taxon>
        <taxon>Fungi</taxon>
        <taxon>Dikarya</taxon>
        <taxon>Ascomycota</taxon>
        <taxon>Pezizomycotina</taxon>
        <taxon>Sordariomycetes</taxon>
        <taxon>Hypocreomycetidae</taxon>
        <taxon>Hypocreales</taxon>
        <taxon>Nectriaceae</taxon>
        <taxon>Fusarium</taxon>
        <taxon>Fusarium tricinctum species complex</taxon>
    </lineage>
</organism>
<keyword evidence="2" id="KW-0539">Nucleus</keyword>
<proteinExistence type="predicted"/>
<reference evidence="5" key="1">
    <citation type="submission" date="2021-04" db="EMBL/GenBank/DDBJ databases">
        <title>Draft genome of Fusarium avenaceum strain F156N33, isolated from an atmospheric sample in Virginia.</title>
        <authorList>
            <person name="Yang S."/>
            <person name="Vinatzer B.A."/>
            <person name="Coleman J."/>
        </authorList>
    </citation>
    <scope>NUCLEOTIDE SEQUENCE</scope>
    <source>
        <strain evidence="5">F156N33</strain>
    </source>
</reference>
<dbReference type="InterPro" id="IPR036864">
    <property type="entry name" value="Zn2-C6_fun-type_DNA-bd_sf"/>
</dbReference>
<dbReference type="PANTHER" id="PTHR37534:SF17">
    <property type="entry name" value="ZN(2)-C6 FUNGAL-TYPE DOMAIN-CONTAINING PROTEIN"/>
    <property type="match status" value="1"/>
</dbReference>
<dbReference type="Proteomes" id="UP000782241">
    <property type="component" value="Unassembled WGS sequence"/>
</dbReference>
<name>A0A9P7GR36_9HYPO</name>
<dbReference type="AlphaFoldDB" id="A0A9P7GR36"/>
<dbReference type="GO" id="GO:0000981">
    <property type="term" value="F:DNA-binding transcription factor activity, RNA polymerase II-specific"/>
    <property type="evidence" value="ECO:0007669"/>
    <property type="project" value="InterPro"/>
</dbReference>
<comment type="subcellular location">
    <subcellularLocation>
        <location evidence="1">Nucleus</location>
    </subcellularLocation>
</comment>
<gene>
    <name evidence="5" type="ORF">KAF25_010414</name>
</gene>
<dbReference type="GO" id="GO:0008270">
    <property type="term" value="F:zinc ion binding"/>
    <property type="evidence" value="ECO:0007669"/>
    <property type="project" value="InterPro"/>
</dbReference>
<dbReference type="SMART" id="SM00066">
    <property type="entry name" value="GAL4"/>
    <property type="match status" value="1"/>
</dbReference>
<sequence>MSPPYLAPARPNHQTRKRTKTFTGCWTCRARKIKCDEGKPTCRQCRDKQVTCNGYASRLQWLTPEIADLEGRILSVCSEAPLPQALRREIPPEPSKSVLSWGHIDKILRYIDTIETPPHANSDNIGAAIVHNFGVFNVQVDSLPKPINAPRASCDDDAPSISHHAQGSDNDIDCMPISAPFIDSFSCPTSLEEAAVAWDLCNLYYTEPPLQLERVGPSHSPDVDTNLSPVALTNQSYNLPDASRDTIDLGFDTQVSMTHDNAEDSAPDTSWFINCHASLRCPEPFIVPVQERYLMDHYKNRVVNLFCVVDNRKSPWKTIHLPLVLQCVGELSFGGSTTRIRNALRYALYSVSAFYLFNENKNALREDEASKWFNEASRYRCDAIGLLTNAVESDLYGSHRPHYKEFLATMLSMVTINVMSGETSTCAMHLNGAEQLIKYMSVRKSRFSRKAHALHRIYLYLRVIYESTAPRSKSRTNPRLSPLFGPFGTLGPQPSLASTEGFGFPKDGDEEDQGSPDETATYERIYGIPQALLLMLKEAIQVIDMVDDERENGNASVSESLADTCDRLESKILDWRIVDESQSANSSTNSRIIYHQTKAFHNALIVYFSQHVRLLGHRYQRQYVTEILKSIEEIEKIKAEINILAAPLFWPAFIGATEAFEPVMQDRFRKWYDAASLYGLAAVRTGTEVIHKVWEQGPSNSRRLQSSWRKIVDEGQHILMLT</sequence>
<evidence type="ECO:0000313" key="6">
    <source>
        <dbReference type="Proteomes" id="UP000782241"/>
    </source>
</evidence>
<feature type="domain" description="Zn(2)-C6 fungal-type" evidence="4">
    <location>
        <begin position="24"/>
        <end position="52"/>
    </location>
</feature>
<dbReference type="PANTHER" id="PTHR37534">
    <property type="entry name" value="TRANSCRIPTIONAL ACTIVATOR PROTEIN UGA3"/>
    <property type="match status" value="1"/>
</dbReference>
<feature type="region of interest" description="Disordered" evidence="3">
    <location>
        <begin position="498"/>
        <end position="518"/>
    </location>
</feature>
<dbReference type="GO" id="GO:0045944">
    <property type="term" value="P:positive regulation of transcription by RNA polymerase II"/>
    <property type="evidence" value="ECO:0007669"/>
    <property type="project" value="TreeGrafter"/>
</dbReference>
<dbReference type="Gene3D" id="4.10.240.10">
    <property type="entry name" value="Zn(2)-C6 fungal-type DNA-binding domain"/>
    <property type="match status" value="1"/>
</dbReference>
<evidence type="ECO:0000256" key="3">
    <source>
        <dbReference type="SAM" id="MobiDB-lite"/>
    </source>
</evidence>
<dbReference type="PROSITE" id="PS50048">
    <property type="entry name" value="ZN2_CY6_FUNGAL_2"/>
    <property type="match status" value="1"/>
</dbReference>
<evidence type="ECO:0000256" key="2">
    <source>
        <dbReference type="ARBA" id="ARBA00023242"/>
    </source>
</evidence>
<evidence type="ECO:0000313" key="5">
    <source>
        <dbReference type="EMBL" id="KAG5655262.1"/>
    </source>
</evidence>
<dbReference type="PROSITE" id="PS00463">
    <property type="entry name" value="ZN2_CY6_FUNGAL_1"/>
    <property type="match status" value="1"/>
</dbReference>
<comment type="caution">
    <text evidence="5">The sequence shown here is derived from an EMBL/GenBank/DDBJ whole genome shotgun (WGS) entry which is preliminary data.</text>
</comment>